<dbReference type="InterPro" id="IPR051164">
    <property type="entry name" value="NmrA-like_oxidored"/>
</dbReference>
<dbReference type="STRING" id="336722.F9X404"/>
<dbReference type="RefSeq" id="XP_003855303.1">
    <property type="nucleotide sequence ID" value="XM_003855255.1"/>
</dbReference>
<dbReference type="EMBL" id="CM001197">
    <property type="protein sequence ID" value="EGP90279.1"/>
    <property type="molecule type" value="Genomic_DNA"/>
</dbReference>
<evidence type="ECO:0000256" key="2">
    <source>
        <dbReference type="ARBA" id="ARBA00022857"/>
    </source>
</evidence>
<dbReference type="KEGG" id="ztr:MYCGRDRAFT_91165"/>
<reference evidence="4 5" key="1">
    <citation type="journal article" date="2011" name="PLoS Genet.">
        <title>Finished genome of the fungal wheat pathogen Mycosphaerella graminicola reveals dispensome structure, chromosome plasticity, and stealth pathogenesis.</title>
        <authorList>
            <person name="Goodwin S.B."/>
            <person name="Ben M'barek S."/>
            <person name="Dhillon B."/>
            <person name="Wittenberg A.H.J."/>
            <person name="Crane C.F."/>
            <person name="Hane J.K."/>
            <person name="Foster A.J."/>
            <person name="Van der Lee T.A.J."/>
            <person name="Grimwood J."/>
            <person name="Aerts A."/>
            <person name="Antoniw J."/>
            <person name="Bailey A."/>
            <person name="Bluhm B."/>
            <person name="Bowler J."/>
            <person name="Bristow J."/>
            <person name="van der Burgt A."/>
            <person name="Canto-Canche B."/>
            <person name="Churchill A.C.L."/>
            <person name="Conde-Ferraez L."/>
            <person name="Cools H.J."/>
            <person name="Coutinho P.M."/>
            <person name="Csukai M."/>
            <person name="Dehal P."/>
            <person name="De Wit P."/>
            <person name="Donzelli B."/>
            <person name="van de Geest H.C."/>
            <person name="van Ham R.C.H.J."/>
            <person name="Hammond-Kosack K.E."/>
            <person name="Henrissat B."/>
            <person name="Kilian A."/>
            <person name="Kobayashi A.K."/>
            <person name="Koopmann E."/>
            <person name="Kourmpetis Y."/>
            <person name="Kuzniar A."/>
            <person name="Lindquist E."/>
            <person name="Lombard V."/>
            <person name="Maliepaard C."/>
            <person name="Martins N."/>
            <person name="Mehrabi R."/>
            <person name="Nap J.P.H."/>
            <person name="Ponomarenko A."/>
            <person name="Rudd J.J."/>
            <person name="Salamov A."/>
            <person name="Schmutz J."/>
            <person name="Schouten H.J."/>
            <person name="Shapiro H."/>
            <person name="Stergiopoulos I."/>
            <person name="Torriani S.F.F."/>
            <person name="Tu H."/>
            <person name="de Vries R.P."/>
            <person name="Waalwijk C."/>
            <person name="Ware S.B."/>
            <person name="Wiebenga A."/>
            <person name="Zwiers L.-H."/>
            <person name="Oliver R.P."/>
            <person name="Grigoriev I.V."/>
            <person name="Kema G.H.J."/>
        </authorList>
    </citation>
    <scope>NUCLEOTIDE SEQUENCE [LARGE SCALE GENOMIC DNA]</scope>
    <source>
        <strain evidence="5">CBS 115943 / IPO323</strain>
    </source>
</reference>
<name>F9X404_ZYMTI</name>
<comment type="similarity">
    <text evidence="1">Belongs to the NmrA-type oxidoreductase family.</text>
</comment>
<dbReference type="OMA" id="GREFMAK"/>
<evidence type="ECO:0000256" key="1">
    <source>
        <dbReference type="ARBA" id="ARBA00006328"/>
    </source>
</evidence>
<dbReference type="InterPro" id="IPR008030">
    <property type="entry name" value="NmrA-like"/>
</dbReference>
<organism evidence="4 5">
    <name type="scientific">Zymoseptoria tritici (strain CBS 115943 / IPO323)</name>
    <name type="common">Speckled leaf blotch fungus</name>
    <name type="synonym">Septoria tritici</name>
    <dbReference type="NCBI Taxonomy" id="336722"/>
    <lineage>
        <taxon>Eukaryota</taxon>
        <taxon>Fungi</taxon>
        <taxon>Dikarya</taxon>
        <taxon>Ascomycota</taxon>
        <taxon>Pezizomycotina</taxon>
        <taxon>Dothideomycetes</taxon>
        <taxon>Dothideomycetidae</taxon>
        <taxon>Mycosphaerellales</taxon>
        <taxon>Mycosphaerellaceae</taxon>
        <taxon>Zymoseptoria</taxon>
    </lineage>
</organism>
<evidence type="ECO:0000259" key="3">
    <source>
        <dbReference type="Pfam" id="PF05368"/>
    </source>
</evidence>
<dbReference type="InterPro" id="IPR036291">
    <property type="entry name" value="NAD(P)-bd_dom_sf"/>
</dbReference>
<keyword evidence="5" id="KW-1185">Reference proteome</keyword>
<dbReference type="Pfam" id="PF05368">
    <property type="entry name" value="NmrA"/>
    <property type="match status" value="1"/>
</dbReference>
<dbReference type="HOGENOM" id="CLU_007383_8_6_1"/>
<keyword evidence="2" id="KW-0521">NADP</keyword>
<dbReference type="SUPFAM" id="SSF51735">
    <property type="entry name" value="NAD(P)-binding Rossmann-fold domains"/>
    <property type="match status" value="1"/>
</dbReference>
<dbReference type="InParanoid" id="F9X404"/>
<dbReference type="AlphaFoldDB" id="F9X404"/>
<dbReference type="GeneID" id="13400699"/>
<gene>
    <name evidence="4" type="ORF">MYCGRDRAFT_91165</name>
</gene>
<dbReference type="OrthoDB" id="3358371at2759"/>
<evidence type="ECO:0000313" key="4">
    <source>
        <dbReference type="EMBL" id="EGP90279.1"/>
    </source>
</evidence>
<accession>F9X404</accession>
<dbReference type="eggNOG" id="ENOG502QRK5">
    <property type="taxonomic scope" value="Eukaryota"/>
</dbReference>
<dbReference type="PANTHER" id="PTHR42748:SF26">
    <property type="entry name" value="NMRA-LIKE DOMAIN-CONTAINING PROTEIN"/>
    <property type="match status" value="1"/>
</dbReference>
<dbReference type="GO" id="GO:0005634">
    <property type="term" value="C:nucleus"/>
    <property type="evidence" value="ECO:0007669"/>
    <property type="project" value="TreeGrafter"/>
</dbReference>
<dbReference type="Proteomes" id="UP000008062">
    <property type="component" value="Chromosome 2"/>
</dbReference>
<protein>
    <recommendedName>
        <fullName evidence="3">NmrA-like domain-containing protein</fullName>
    </recommendedName>
</protein>
<sequence>MATKLITIVGITGTQGASVADAYINEPGWKIRGISRDPSKASSKAWTDQGVDMVFADLDDIGSLKTAFSGSNVICGVTDFWQQMQDKGNQERAKRTGKTINVISFEAEIQQGRNIVDAAQSTIVTLDMLVLSVLTDSRKWSGGKITWNYHFESKWRIVEYLQENYPGLHGKSSFFQAACYLSNLDTTLAPRMNLGVEVKYQRGTVDAMDKLMPGGMGMEFGEALEYLNSPGYYGGEAAIRELNLITPDDLTEVREFLKERTLL</sequence>
<evidence type="ECO:0000313" key="5">
    <source>
        <dbReference type="Proteomes" id="UP000008062"/>
    </source>
</evidence>
<dbReference type="Gene3D" id="3.40.50.720">
    <property type="entry name" value="NAD(P)-binding Rossmann-like Domain"/>
    <property type="match status" value="1"/>
</dbReference>
<proteinExistence type="inferred from homology"/>
<dbReference type="PANTHER" id="PTHR42748">
    <property type="entry name" value="NITROGEN METABOLITE REPRESSION PROTEIN NMRA FAMILY MEMBER"/>
    <property type="match status" value="1"/>
</dbReference>
<feature type="domain" description="NmrA-like" evidence="3">
    <location>
        <begin position="3"/>
        <end position="187"/>
    </location>
</feature>